<dbReference type="SUPFAM" id="SSF55073">
    <property type="entry name" value="Nucleotide cyclase"/>
    <property type="match status" value="1"/>
</dbReference>
<reference evidence="6 7" key="1">
    <citation type="journal article" date="2007" name="Int. J. Syst. Evol. Microbiol.">
        <title>Description of Pelomonas aquatica sp. nov. and Pelomonas puraquae sp. nov., isolated from industrial and haemodialysis water.</title>
        <authorList>
            <person name="Gomila M."/>
            <person name="Bowien B."/>
            <person name="Falsen E."/>
            <person name="Moore E.R."/>
            <person name="Lalucat J."/>
        </authorList>
    </citation>
    <scope>NUCLEOTIDE SEQUENCE [LARGE SCALE GENOMIC DNA]</scope>
    <source>
        <strain evidence="6 7">CCUG 52769</strain>
    </source>
</reference>
<feature type="modified residue" description="4-aspartylphosphate" evidence="3">
    <location>
        <position position="51"/>
    </location>
</feature>
<dbReference type="PROSITE" id="PS50887">
    <property type="entry name" value="GGDEF"/>
    <property type="match status" value="1"/>
</dbReference>
<dbReference type="GO" id="GO:1902201">
    <property type="term" value="P:negative regulation of bacterial-type flagellum-dependent cell motility"/>
    <property type="evidence" value="ECO:0007669"/>
    <property type="project" value="TreeGrafter"/>
</dbReference>
<feature type="domain" description="Response regulatory" evidence="4">
    <location>
        <begin position="3"/>
        <end position="118"/>
    </location>
</feature>
<sequence length="323" mass="34236">MPTILIVDDNAPLIQVMAPMLAGLGQVRFATSGAAALRQMRLDPPDLVLLDAEMPEMDGFEVCAAMRADAALEAIPVIFVTSHDDLEAELRGLAAGAVDFIAKPVREPLLVARVTTHLRLKHLTDELRRTAQRDGLTGLHNRGSFDQHLSREWQRSLRTGTPLSLVLLDVDHFKRYNDHYGHPAGDACLRAVAAALGGLARRPGDLAARVGGEEFAVLLPNTTPEGAREVAEAICQAIGQLALPHAASLTADHVTVSLGVAGWVPRPSPHDGAEQALMKRAGEALYDAKAAGRSRVGPVARATPDAAAGSYVPAPINATRCPA</sequence>
<dbReference type="GO" id="GO:0000160">
    <property type="term" value="P:phosphorelay signal transduction system"/>
    <property type="evidence" value="ECO:0007669"/>
    <property type="project" value="InterPro"/>
</dbReference>
<dbReference type="GO" id="GO:0043709">
    <property type="term" value="P:cell adhesion involved in single-species biofilm formation"/>
    <property type="evidence" value="ECO:0007669"/>
    <property type="project" value="TreeGrafter"/>
</dbReference>
<dbReference type="GO" id="GO:0005886">
    <property type="term" value="C:plasma membrane"/>
    <property type="evidence" value="ECO:0007669"/>
    <property type="project" value="TreeGrafter"/>
</dbReference>
<dbReference type="AlphaFoldDB" id="A0A254N8I0"/>
<proteinExistence type="predicted"/>
<dbReference type="EMBL" id="NISI01000016">
    <property type="protein sequence ID" value="OWR00651.1"/>
    <property type="molecule type" value="Genomic_DNA"/>
</dbReference>
<protein>
    <recommendedName>
        <fullName evidence="1">diguanylate cyclase</fullName>
        <ecNumber evidence="1">2.7.7.65</ecNumber>
    </recommendedName>
</protein>
<evidence type="ECO:0000256" key="2">
    <source>
        <dbReference type="ARBA" id="ARBA00034247"/>
    </source>
</evidence>
<dbReference type="InterPro" id="IPR029787">
    <property type="entry name" value="Nucleotide_cyclase"/>
</dbReference>
<dbReference type="CDD" id="cd01949">
    <property type="entry name" value="GGDEF"/>
    <property type="match status" value="1"/>
</dbReference>
<dbReference type="GO" id="GO:0052621">
    <property type="term" value="F:diguanylate cyclase activity"/>
    <property type="evidence" value="ECO:0007669"/>
    <property type="project" value="UniProtKB-EC"/>
</dbReference>
<dbReference type="InterPro" id="IPR050469">
    <property type="entry name" value="Diguanylate_Cyclase"/>
</dbReference>
<evidence type="ECO:0000256" key="1">
    <source>
        <dbReference type="ARBA" id="ARBA00012528"/>
    </source>
</evidence>
<dbReference type="PROSITE" id="PS50110">
    <property type="entry name" value="RESPONSE_REGULATORY"/>
    <property type="match status" value="1"/>
</dbReference>
<comment type="caution">
    <text evidence="6">The sequence shown here is derived from an EMBL/GenBank/DDBJ whole genome shotgun (WGS) entry which is preliminary data.</text>
</comment>
<evidence type="ECO:0000259" key="5">
    <source>
        <dbReference type="PROSITE" id="PS50887"/>
    </source>
</evidence>
<dbReference type="SUPFAM" id="SSF52172">
    <property type="entry name" value="CheY-like"/>
    <property type="match status" value="1"/>
</dbReference>
<gene>
    <name evidence="6" type="ORF">CDO81_24465</name>
</gene>
<dbReference type="Pfam" id="PF00990">
    <property type="entry name" value="GGDEF"/>
    <property type="match status" value="1"/>
</dbReference>
<dbReference type="InterPro" id="IPR001789">
    <property type="entry name" value="Sig_transdc_resp-reg_receiver"/>
</dbReference>
<evidence type="ECO:0000313" key="7">
    <source>
        <dbReference type="Proteomes" id="UP000197446"/>
    </source>
</evidence>
<dbReference type="InterPro" id="IPR011006">
    <property type="entry name" value="CheY-like_superfamily"/>
</dbReference>
<feature type="domain" description="GGDEF" evidence="5">
    <location>
        <begin position="161"/>
        <end position="301"/>
    </location>
</feature>
<dbReference type="InterPro" id="IPR043128">
    <property type="entry name" value="Rev_trsase/Diguanyl_cyclase"/>
</dbReference>
<dbReference type="Gene3D" id="3.40.50.2300">
    <property type="match status" value="1"/>
</dbReference>
<dbReference type="Proteomes" id="UP000197446">
    <property type="component" value="Unassembled WGS sequence"/>
</dbReference>
<evidence type="ECO:0000313" key="6">
    <source>
        <dbReference type="EMBL" id="OWR00651.1"/>
    </source>
</evidence>
<dbReference type="PANTHER" id="PTHR45138">
    <property type="entry name" value="REGULATORY COMPONENTS OF SENSORY TRANSDUCTION SYSTEM"/>
    <property type="match status" value="1"/>
</dbReference>
<dbReference type="Pfam" id="PF00072">
    <property type="entry name" value="Response_reg"/>
    <property type="match status" value="1"/>
</dbReference>
<dbReference type="InterPro" id="IPR000160">
    <property type="entry name" value="GGDEF_dom"/>
</dbReference>
<dbReference type="OrthoDB" id="9813903at2"/>
<dbReference type="NCBIfam" id="TIGR00254">
    <property type="entry name" value="GGDEF"/>
    <property type="match status" value="1"/>
</dbReference>
<dbReference type="SMART" id="SM00448">
    <property type="entry name" value="REC"/>
    <property type="match status" value="1"/>
</dbReference>
<dbReference type="SMART" id="SM00267">
    <property type="entry name" value="GGDEF"/>
    <property type="match status" value="1"/>
</dbReference>
<name>A0A254N8I0_9BURK</name>
<evidence type="ECO:0000256" key="3">
    <source>
        <dbReference type="PROSITE-ProRule" id="PRU00169"/>
    </source>
</evidence>
<dbReference type="EC" id="2.7.7.65" evidence="1"/>
<dbReference type="Gene3D" id="3.30.70.270">
    <property type="match status" value="1"/>
</dbReference>
<keyword evidence="3" id="KW-0597">Phosphoprotein</keyword>
<keyword evidence="7" id="KW-1185">Reference proteome</keyword>
<evidence type="ECO:0000259" key="4">
    <source>
        <dbReference type="PROSITE" id="PS50110"/>
    </source>
</evidence>
<comment type="catalytic activity">
    <reaction evidence="2">
        <text>2 GTP = 3',3'-c-di-GMP + 2 diphosphate</text>
        <dbReference type="Rhea" id="RHEA:24898"/>
        <dbReference type="ChEBI" id="CHEBI:33019"/>
        <dbReference type="ChEBI" id="CHEBI:37565"/>
        <dbReference type="ChEBI" id="CHEBI:58805"/>
        <dbReference type="EC" id="2.7.7.65"/>
    </reaction>
</comment>
<dbReference type="RefSeq" id="WP_088485878.1">
    <property type="nucleotide sequence ID" value="NZ_NISI01000016.1"/>
</dbReference>
<organism evidence="6 7">
    <name type="scientific">Roseateles puraquae</name>
    <dbReference type="NCBI Taxonomy" id="431059"/>
    <lineage>
        <taxon>Bacteria</taxon>
        <taxon>Pseudomonadati</taxon>
        <taxon>Pseudomonadota</taxon>
        <taxon>Betaproteobacteria</taxon>
        <taxon>Burkholderiales</taxon>
        <taxon>Sphaerotilaceae</taxon>
        <taxon>Roseateles</taxon>
    </lineage>
</organism>
<accession>A0A254N8I0</accession>
<dbReference type="FunFam" id="3.30.70.270:FF:000001">
    <property type="entry name" value="Diguanylate cyclase domain protein"/>
    <property type="match status" value="1"/>
</dbReference>
<dbReference type="PANTHER" id="PTHR45138:SF9">
    <property type="entry name" value="DIGUANYLATE CYCLASE DGCM-RELATED"/>
    <property type="match status" value="1"/>
</dbReference>